<keyword evidence="8" id="KW-1185">Reference proteome</keyword>
<keyword evidence="2 6" id="KW-0255">Endonuclease</keyword>
<evidence type="ECO:0000256" key="5">
    <source>
        <dbReference type="ARBA" id="ARBA00023204"/>
    </source>
</evidence>
<evidence type="ECO:0000256" key="2">
    <source>
        <dbReference type="ARBA" id="ARBA00022759"/>
    </source>
</evidence>
<reference evidence="7" key="1">
    <citation type="submission" date="2022-06" db="EMBL/GenBank/DDBJ databases">
        <title>Isolation and Genomics of Futiania mangrovii gen. nov., sp. nov., a Rare and Metabolically-versatile member in the Class Alphaproteobacteria.</title>
        <authorList>
            <person name="Liu L."/>
            <person name="Huang W.-C."/>
            <person name="Pan J."/>
            <person name="Li J."/>
            <person name="Huang Y."/>
            <person name="Du H."/>
            <person name="Liu Y."/>
            <person name="Li M."/>
        </authorList>
    </citation>
    <scope>NUCLEOTIDE SEQUENCE</scope>
    <source>
        <strain evidence="7">FT118</strain>
    </source>
</reference>
<comment type="function">
    <text evidence="6">May nick specific sequences that contain T:G mispairs resulting from m5C-deamination.</text>
</comment>
<dbReference type="Gene3D" id="3.40.960.10">
    <property type="entry name" value="VSR Endonuclease"/>
    <property type="match status" value="1"/>
</dbReference>
<name>A0A9J6PC34_9PROT</name>
<protein>
    <recommendedName>
        <fullName evidence="6">Very short patch repair endonuclease</fullName>
        <ecNumber evidence="6">3.1.-.-</ecNumber>
    </recommendedName>
</protein>
<sequence>MDKLSPQRRSENMRRIRSKDMKPEMVVRRLVHRLGYRYRLHRKDLPGKPDLVFGPRRAAIFVHGCFWHQHDKAACLDGRVPKSNTAYWGPKLKRNVERDAAAQKALAEAGWRVLVVWECETRDQCLLESCLQSFLAPE</sequence>
<evidence type="ECO:0000256" key="1">
    <source>
        <dbReference type="ARBA" id="ARBA00022722"/>
    </source>
</evidence>
<dbReference type="SUPFAM" id="SSF52980">
    <property type="entry name" value="Restriction endonuclease-like"/>
    <property type="match status" value="1"/>
</dbReference>
<evidence type="ECO:0000256" key="4">
    <source>
        <dbReference type="ARBA" id="ARBA00022801"/>
    </source>
</evidence>
<dbReference type="GO" id="GO:0004519">
    <property type="term" value="F:endonuclease activity"/>
    <property type="evidence" value="ECO:0007669"/>
    <property type="project" value="UniProtKB-KW"/>
</dbReference>
<dbReference type="PIRSF" id="PIRSF018267">
    <property type="entry name" value="VSR_endonuc"/>
    <property type="match status" value="1"/>
</dbReference>
<dbReference type="GO" id="GO:0016787">
    <property type="term" value="F:hydrolase activity"/>
    <property type="evidence" value="ECO:0007669"/>
    <property type="project" value="UniProtKB-KW"/>
</dbReference>
<dbReference type="GO" id="GO:0006298">
    <property type="term" value="P:mismatch repair"/>
    <property type="evidence" value="ECO:0007669"/>
    <property type="project" value="UniProtKB-UniRule"/>
</dbReference>
<dbReference type="CDD" id="cd00221">
    <property type="entry name" value="Vsr"/>
    <property type="match status" value="1"/>
</dbReference>
<accession>A0A9J6PC34</accession>
<dbReference type="EMBL" id="JAMZFT010000001">
    <property type="protein sequence ID" value="MCP1335163.1"/>
    <property type="molecule type" value="Genomic_DNA"/>
</dbReference>
<evidence type="ECO:0000313" key="7">
    <source>
        <dbReference type="EMBL" id="MCP1335163.1"/>
    </source>
</evidence>
<dbReference type="Pfam" id="PF03852">
    <property type="entry name" value="Vsr"/>
    <property type="match status" value="1"/>
</dbReference>
<dbReference type="EC" id="3.1.-.-" evidence="6"/>
<keyword evidence="4 6" id="KW-0378">Hydrolase</keyword>
<dbReference type="NCBIfam" id="TIGR00632">
    <property type="entry name" value="vsr"/>
    <property type="match status" value="1"/>
</dbReference>
<organism evidence="7 8">
    <name type="scientific">Futiania mangrovi</name>
    <dbReference type="NCBI Taxonomy" id="2959716"/>
    <lineage>
        <taxon>Bacteria</taxon>
        <taxon>Pseudomonadati</taxon>
        <taxon>Pseudomonadota</taxon>
        <taxon>Alphaproteobacteria</taxon>
        <taxon>Futianiales</taxon>
        <taxon>Futianiaceae</taxon>
        <taxon>Futiania</taxon>
    </lineage>
</organism>
<keyword evidence="3 6" id="KW-0227">DNA damage</keyword>
<comment type="similarity">
    <text evidence="6">Belongs to the vsr family.</text>
</comment>
<keyword evidence="1 6" id="KW-0540">Nuclease</keyword>
<evidence type="ECO:0000313" key="8">
    <source>
        <dbReference type="Proteomes" id="UP001055804"/>
    </source>
</evidence>
<comment type="caution">
    <text evidence="7">The sequence shown here is derived from an EMBL/GenBank/DDBJ whole genome shotgun (WGS) entry which is preliminary data.</text>
</comment>
<dbReference type="InterPro" id="IPR004603">
    <property type="entry name" value="DNA_mismatch_endonuc_vsr"/>
</dbReference>
<dbReference type="InterPro" id="IPR011335">
    <property type="entry name" value="Restrct_endonuc-II-like"/>
</dbReference>
<dbReference type="Proteomes" id="UP001055804">
    <property type="component" value="Unassembled WGS sequence"/>
</dbReference>
<evidence type="ECO:0000256" key="6">
    <source>
        <dbReference type="PIRNR" id="PIRNR018267"/>
    </source>
</evidence>
<evidence type="ECO:0000256" key="3">
    <source>
        <dbReference type="ARBA" id="ARBA00022763"/>
    </source>
</evidence>
<dbReference type="AlphaFoldDB" id="A0A9J6PC34"/>
<dbReference type="RefSeq" id="WP_269331116.1">
    <property type="nucleotide sequence ID" value="NZ_JAMZFT010000001.1"/>
</dbReference>
<gene>
    <name evidence="7" type="primary">vsr</name>
    <name evidence="7" type="ORF">NJQ99_01945</name>
</gene>
<keyword evidence="5 6" id="KW-0234">DNA repair</keyword>
<proteinExistence type="inferred from homology"/>